<sequence length="113" mass="12843">MEKVQTAERFNECIANEGSTVAVFKTSWCTDCHYIEPFMPELEQSYSDIQFIEVDAEALVDIAQSYHIMGIPSFVAFKGGKETIRFVNKLRKTKPEIEQFLDRALEVSSALGK</sequence>
<keyword evidence="1" id="KW-0413">Isomerase</keyword>
<organism evidence="1 2">
    <name type="scientific">Paenibacillus aquistagni</name>
    <dbReference type="NCBI Taxonomy" id="1852522"/>
    <lineage>
        <taxon>Bacteria</taxon>
        <taxon>Bacillati</taxon>
        <taxon>Bacillota</taxon>
        <taxon>Bacilli</taxon>
        <taxon>Bacillales</taxon>
        <taxon>Paenibacillaceae</taxon>
        <taxon>Paenibacillus</taxon>
    </lineage>
</organism>
<dbReference type="Proteomes" id="UP000193834">
    <property type="component" value="Unassembled WGS sequence"/>
</dbReference>
<accession>A0A1X7LUM4</accession>
<dbReference type="PANTHER" id="PTHR10438">
    <property type="entry name" value="THIOREDOXIN"/>
    <property type="match status" value="1"/>
</dbReference>
<dbReference type="OrthoDB" id="7629852at2"/>
<dbReference type="EMBL" id="FXAZ01000007">
    <property type="protein sequence ID" value="SMG56982.1"/>
    <property type="molecule type" value="Genomic_DNA"/>
</dbReference>
<evidence type="ECO:0000313" key="2">
    <source>
        <dbReference type="Proteomes" id="UP000193834"/>
    </source>
</evidence>
<protein>
    <submittedName>
        <fullName evidence="1">Thiol-disulfide isomerase or thioredoxin</fullName>
    </submittedName>
</protein>
<dbReference type="Pfam" id="PF00085">
    <property type="entry name" value="Thioredoxin"/>
    <property type="match status" value="1"/>
</dbReference>
<dbReference type="InterPro" id="IPR050620">
    <property type="entry name" value="Thioredoxin_H-type-like"/>
</dbReference>
<gene>
    <name evidence="1" type="ORF">SAMN06295960_4306</name>
</gene>
<reference evidence="1 2" key="1">
    <citation type="submission" date="2017-04" db="EMBL/GenBank/DDBJ databases">
        <authorList>
            <person name="Afonso C.L."/>
            <person name="Miller P.J."/>
            <person name="Scott M.A."/>
            <person name="Spackman E."/>
            <person name="Goraichik I."/>
            <person name="Dimitrov K.M."/>
            <person name="Suarez D.L."/>
            <person name="Swayne D.E."/>
        </authorList>
    </citation>
    <scope>NUCLEOTIDE SEQUENCE [LARGE SCALE GENOMIC DNA]</scope>
    <source>
        <strain evidence="1 2">11</strain>
    </source>
</reference>
<evidence type="ECO:0000313" key="1">
    <source>
        <dbReference type="EMBL" id="SMG56982.1"/>
    </source>
</evidence>
<proteinExistence type="predicted"/>
<dbReference type="CDD" id="cd02947">
    <property type="entry name" value="TRX_family"/>
    <property type="match status" value="1"/>
</dbReference>
<dbReference type="AlphaFoldDB" id="A0A1X7LUM4"/>
<dbReference type="GO" id="GO:0016853">
    <property type="term" value="F:isomerase activity"/>
    <property type="evidence" value="ECO:0007669"/>
    <property type="project" value="UniProtKB-KW"/>
</dbReference>
<dbReference type="InterPro" id="IPR036249">
    <property type="entry name" value="Thioredoxin-like_sf"/>
</dbReference>
<keyword evidence="2" id="KW-1185">Reference proteome</keyword>
<dbReference type="STRING" id="1852522.SAMN06295960_4306"/>
<name>A0A1X7LUM4_9BACL</name>
<dbReference type="Gene3D" id="3.40.30.10">
    <property type="entry name" value="Glutaredoxin"/>
    <property type="match status" value="1"/>
</dbReference>
<dbReference type="SUPFAM" id="SSF52833">
    <property type="entry name" value="Thioredoxin-like"/>
    <property type="match status" value="1"/>
</dbReference>
<dbReference type="PROSITE" id="PS51352">
    <property type="entry name" value="THIOREDOXIN_2"/>
    <property type="match status" value="1"/>
</dbReference>
<dbReference type="PANTHER" id="PTHR10438:SF468">
    <property type="entry name" value="THIOREDOXIN-1-RELATED"/>
    <property type="match status" value="1"/>
</dbReference>
<dbReference type="RefSeq" id="WP_085497878.1">
    <property type="nucleotide sequence ID" value="NZ_FXAZ01000007.1"/>
</dbReference>
<dbReference type="InterPro" id="IPR013766">
    <property type="entry name" value="Thioredoxin_domain"/>
</dbReference>